<evidence type="ECO:0000313" key="2">
    <source>
        <dbReference type="EMBL" id="GAA4385517.1"/>
    </source>
</evidence>
<dbReference type="EMBL" id="BAABHA010000010">
    <property type="protein sequence ID" value="GAA4385517.1"/>
    <property type="molecule type" value="Genomic_DNA"/>
</dbReference>
<proteinExistence type="predicted"/>
<protein>
    <submittedName>
        <fullName evidence="2">Bifunctional demethylmenaquinone methyltransferase/2-methoxy-6-polyprenyl-1,4-benzoquinol methylase UbiE</fullName>
    </submittedName>
</protein>
<keyword evidence="2" id="KW-0489">Methyltransferase</keyword>
<dbReference type="Proteomes" id="UP001500454">
    <property type="component" value="Unassembled WGS sequence"/>
</dbReference>
<dbReference type="PANTHER" id="PTHR43591">
    <property type="entry name" value="METHYLTRANSFERASE"/>
    <property type="match status" value="1"/>
</dbReference>
<dbReference type="InterPro" id="IPR029063">
    <property type="entry name" value="SAM-dependent_MTases_sf"/>
</dbReference>
<dbReference type="GO" id="GO:0008168">
    <property type="term" value="F:methyltransferase activity"/>
    <property type="evidence" value="ECO:0007669"/>
    <property type="project" value="UniProtKB-KW"/>
</dbReference>
<dbReference type="SUPFAM" id="SSF53335">
    <property type="entry name" value="S-adenosyl-L-methionine-dependent methyltransferases"/>
    <property type="match status" value="1"/>
</dbReference>
<evidence type="ECO:0000313" key="3">
    <source>
        <dbReference type="Proteomes" id="UP001500454"/>
    </source>
</evidence>
<evidence type="ECO:0000256" key="1">
    <source>
        <dbReference type="SAM" id="MobiDB-lite"/>
    </source>
</evidence>
<comment type="caution">
    <text evidence="2">The sequence shown here is derived from an EMBL/GenBank/DDBJ whole genome shotgun (WGS) entry which is preliminary data.</text>
</comment>
<dbReference type="Pfam" id="PF01209">
    <property type="entry name" value="Ubie_methyltran"/>
    <property type="match status" value="1"/>
</dbReference>
<gene>
    <name evidence="2" type="primary">ubiE_1</name>
    <name evidence="2" type="ORF">GCM10023186_28950</name>
</gene>
<dbReference type="GO" id="GO:0032259">
    <property type="term" value="P:methylation"/>
    <property type="evidence" value="ECO:0007669"/>
    <property type="project" value="UniProtKB-KW"/>
</dbReference>
<dbReference type="CDD" id="cd02440">
    <property type="entry name" value="AdoMet_MTases"/>
    <property type="match status" value="1"/>
</dbReference>
<keyword evidence="3" id="KW-1185">Reference proteome</keyword>
<dbReference type="RefSeq" id="WP_345225375.1">
    <property type="nucleotide sequence ID" value="NZ_BAABHA010000010.1"/>
</dbReference>
<reference evidence="3" key="1">
    <citation type="journal article" date="2019" name="Int. J. Syst. Evol. Microbiol.">
        <title>The Global Catalogue of Microorganisms (GCM) 10K type strain sequencing project: providing services to taxonomists for standard genome sequencing and annotation.</title>
        <authorList>
            <consortium name="The Broad Institute Genomics Platform"/>
            <consortium name="The Broad Institute Genome Sequencing Center for Infectious Disease"/>
            <person name="Wu L."/>
            <person name="Ma J."/>
        </authorList>
    </citation>
    <scope>NUCLEOTIDE SEQUENCE [LARGE SCALE GENOMIC DNA]</scope>
    <source>
        <strain evidence="3">JCM 17924</strain>
    </source>
</reference>
<feature type="region of interest" description="Disordered" evidence="1">
    <location>
        <begin position="1"/>
        <end position="20"/>
    </location>
</feature>
<keyword evidence="2" id="KW-0808">Transferase</keyword>
<accession>A0ABP8J5N2</accession>
<sequence>MPLRSLAFDRHTRPTAPGEQVTDADFYQPRFVRALFDQLAGSYRWQQLISLGLTQVWRRQAVALLPGGPLGSIVDLMTGTGEMWTALRPRIGAGTQVHAVDFSGPMLGHAARRRNTDGYSDRVMLYPADATACPLPAAMADAVVCGFGLKTLAAAEYEALAREVQRLLRPGGSFVLVELTLPRQGCLRWAFGRYIGAVLPLAVWLSRGRAAMHRYLPYYAQQFSNLDAVEGAFHVAGLENVRQVPLLLGCATALVGCRTETTSAC</sequence>
<dbReference type="PANTHER" id="PTHR43591:SF24">
    <property type="entry name" value="2-METHOXY-6-POLYPRENYL-1,4-BENZOQUINOL METHYLASE, MITOCHONDRIAL"/>
    <property type="match status" value="1"/>
</dbReference>
<dbReference type="Gene3D" id="3.40.50.150">
    <property type="entry name" value="Vaccinia Virus protein VP39"/>
    <property type="match status" value="1"/>
</dbReference>
<organism evidence="2 3">
    <name type="scientific">Hymenobacter koreensis</name>
    <dbReference type="NCBI Taxonomy" id="1084523"/>
    <lineage>
        <taxon>Bacteria</taxon>
        <taxon>Pseudomonadati</taxon>
        <taxon>Bacteroidota</taxon>
        <taxon>Cytophagia</taxon>
        <taxon>Cytophagales</taxon>
        <taxon>Hymenobacteraceae</taxon>
        <taxon>Hymenobacter</taxon>
    </lineage>
</organism>
<name>A0ABP8J5N2_9BACT</name>